<dbReference type="PANTHER" id="PTHR40099">
    <property type="entry name" value="ACETOLACTATE SYNTHASE, SMALL SUBUNIT"/>
    <property type="match status" value="1"/>
</dbReference>
<dbReference type="AlphaFoldDB" id="A0A485M332"/>
<sequence length="151" mass="16765">MIAYQLTIPTENTPGKLARVSGILAREKINIRAVTISSYGDRGFFNILVDDPKPAQKALTREGIDARLKEVIAVLIEDRPGGMDKLVQILAGEGINIENAYGFVLESKKTAVFVVDVSDLDKTEKVLKEHKFQTLTTEALAAIEPFHYMKY</sequence>
<dbReference type="InterPro" id="IPR045739">
    <property type="entry name" value="ACT_dom_pair"/>
</dbReference>
<evidence type="ECO:0000313" key="2">
    <source>
        <dbReference type="EMBL" id="VFU15974.1"/>
    </source>
</evidence>
<proteinExistence type="predicted"/>
<gene>
    <name evidence="2" type="ORF">SCFA_470010</name>
</gene>
<organism evidence="2">
    <name type="scientific">anaerobic digester metagenome</name>
    <dbReference type="NCBI Taxonomy" id="1263854"/>
    <lineage>
        <taxon>unclassified sequences</taxon>
        <taxon>metagenomes</taxon>
        <taxon>ecological metagenomes</taxon>
    </lineage>
</organism>
<dbReference type="PROSITE" id="PS51671">
    <property type="entry name" value="ACT"/>
    <property type="match status" value="1"/>
</dbReference>
<dbReference type="CDD" id="cd04882">
    <property type="entry name" value="ACT_Bt0572_2"/>
    <property type="match status" value="1"/>
</dbReference>
<dbReference type="SUPFAM" id="SSF55021">
    <property type="entry name" value="ACT-like"/>
    <property type="match status" value="2"/>
</dbReference>
<dbReference type="InterPro" id="IPR002912">
    <property type="entry name" value="ACT_dom"/>
</dbReference>
<evidence type="ECO:0000259" key="1">
    <source>
        <dbReference type="PROSITE" id="PS51671"/>
    </source>
</evidence>
<protein>
    <recommendedName>
        <fullName evidence="1">ACT domain-containing protein</fullName>
    </recommendedName>
</protein>
<dbReference type="Gene3D" id="3.30.2130.10">
    <property type="entry name" value="VC0802-like"/>
    <property type="match status" value="1"/>
</dbReference>
<dbReference type="PANTHER" id="PTHR40099:SF1">
    <property type="entry name" value="ACETOLACTATE SYNTHASE, SMALL SUBUNIT"/>
    <property type="match status" value="1"/>
</dbReference>
<dbReference type="InterPro" id="IPR045865">
    <property type="entry name" value="ACT-like_dom_sf"/>
</dbReference>
<dbReference type="EMBL" id="CAADRM010000111">
    <property type="protein sequence ID" value="VFU15974.1"/>
    <property type="molecule type" value="Genomic_DNA"/>
</dbReference>
<name>A0A485M332_9ZZZZ</name>
<feature type="domain" description="ACT" evidence="1">
    <location>
        <begin position="5"/>
        <end position="79"/>
    </location>
</feature>
<dbReference type="Pfam" id="PF19571">
    <property type="entry name" value="ACT_8"/>
    <property type="match status" value="1"/>
</dbReference>
<reference evidence="2" key="1">
    <citation type="submission" date="2019-03" db="EMBL/GenBank/DDBJ databases">
        <authorList>
            <person name="Hao L."/>
        </authorList>
    </citation>
    <scope>NUCLEOTIDE SEQUENCE</scope>
</reference>
<accession>A0A485M332</accession>